<keyword evidence="2" id="KW-1185">Reference proteome</keyword>
<name>A0AAV5U4R1_9BILA</name>
<feature type="non-terminal residue" evidence="1">
    <location>
        <position position="67"/>
    </location>
</feature>
<comment type="caution">
    <text evidence="1">The sequence shown here is derived from an EMBL/GenBank/DDBJ whole genome shotgun (WGS) entry which is preliminary data.</text>
</comment>
<dbReference type="EMBL" id="BTSX01000005">
    <property type="protein sequence ID" value="GMT01834.1"/>
    <property type="molecule type" value="Genomic_DNA"/>
</dbReference>
<proteinExistence type="predicted"/>
<dbReference type="AlphaFoldDB" id="A0AAV5U4R1"/>
<protein>
    <submittedName>
        <fullName evidence="1">Uncharacterized protein</fullName>
    </submittedName>
</protein>
<reference evidence="1" key="1">
    <citation type="submission" date="2023-10" db="EMBL/GenBank/DDBJ databases">
        <title>Genome assembly of Pristionchus species.</title>
        <authorList>
            <person name="Yoshida K."/>
            <person name="Sommer R.J."/>
        </authorList>
    </citation>
    <scope>NUCLEOTIDE SEQUENCE</scope>
    <source>
        <strain evidence="1">RS0144</strain>
    </source>
</reference>
<accession>A0AAV5U4R1</accession>
<sequence>MPNCQSNKILPSFASIAPEMKLFGFALDRMKHSRVSSNSSVSPHEIPDYIDFPRLEALFILVEHLTY</sequence>
<organism evidence="1 2">
    <name type="scientific">Pristionchus entomophagus</name>
    <dbReference type="NCBI Taxonomy" id="358040"/>
    <lineage>
        <taxon>Eukaryota</taxon>
        <taxon>Metazoa</taxon>
        <taxon>Ecdysozoa</taxon>
        <taxon>Nematoda</taxon>
        <taxon>Chromadorea</taxon>
        <taxon>Rhabditida</taxon>
        <taxon>Rhabditina</taxon>
        <taxon>Diplogasteromorpha</taxon>
        <taxon>Diplogasteroidea</taxon>
        <taxon>Neodiplogasteridae</taxon>
        <taxon>Pristionchus</taxon>
    </lineage>
</organism>
<evidence type="ECO:0000313" key="1">
    <source>
        <dbReference type="EMBL" id="GMT01834.1"/>
    </source>
</evidence>
<evidence type="ECO:0000313" key="2">
    <source>
        <dbReference type="Proteomes" id="UP001432027"/>
    </source>
</evidence>
<dbReference type="Proteomes" id="UP001432027">
    <property type="component" value="Unassembled WGS sequence"/>
</dbReference>
<gene>
    <name evidence="1" type="ORF">PENTCL1PPCAC_24008</name>
</gene>